<organism evidence="1 2">
    <name type="scientific">Methanosarcina mazei</name>
    <name type="common">Methanosarcina frisia</name>
    <dbReference type="NCBI Taxonomy" id="2209"/>
    <lineage>
        <taxon>Archaea</taxon>
        <taxon>Methanobacteriati</taxon>
        <taxon>Methanobacteriota</taxon>
        <taxon>Stenosarchaea group</taxon>
        <taxon>Methanomicrobia</taxon>
        <taxon>Methanosarcinales</taxon>
        <taxon>Methanosarcinaceae</taxon>
        <taxon>Methanosarcina</taxon>
    </lineage>
</organism>
<comment type="caution">
    <text evidence="1">The sequence shown here is derived from an EMBL/GenBank/DDBJ whole genome shotgun (WGS) entry which is preliminary data.</text>
</comment>
<dbReference type="SUPFAM" id="SSF48208">
    <property type="entry name" value="Six-hairpin glycosidases"/>
    <property type="match status" value="1"/>
</dbReference>
<dbReference type="AlphaFoldDB" id="A0A0F8K719"/>
<dbReference type="PATRIC" id="fig|2209.45.peg.804"/>
<dbReference type="GO" id="GO:0005975">
    <property type="term" value="P:carbohydrate metabolic process"/>
    <property type="evidence" value="ECO:0007669"/>
    <property type="project" value="InterPro"/>
</dbReference>
<dbReference type="InterPro" id="IPR012341">
    <property type="entry name" value="6hp_glycosidase-like_sf"/>
</dbReference>
<name>A0A0F8K719_METMZ</name>
<evidence type="ECO:0000313" key="2">
    <source>
        <dbReference type="Proteomes" id="UP000034468"/>
    </source>
</evidence>
<sequence>MYKRQVWPHDNSLIAEGFIKYGYRDEANRIITNLLEASQYFDSRFPEVFAGYQRTEVDFPVSYPTSSIPQAWAAGASMLFLRLILGLEPDRKSQSIKIDPYLPQVIEDICVENIRLFNKKFSVFAGKGRSEIKLSE</sequence>
<dbReference type="InterPro" id="IPR008928">
    <property type="entry name" value="6-hairpin_glycosidase_sf"/>
</dbReference>
<dbReference type="Gene3D" id="1.50.10.10">
    <property type="match status" value="1"/>
</dbReference>
<dbReference type="Proteomes" id="UP000034468">
    <property type="component" value="Unassembled WGS sequence"/>
</dbReference>
<reference evidence="1 2" key="1">
    <citation type="journal article" date="2015" name="ISME J.">
        <title>Genomic and phenotypic differentiation among Methanosarcina mazei populations from Columbia River sediment.</title>
        <authorList>
            <person name="Youngblut N.D."/>
            <person name="Wirth J.S."/>
            <person name="Henriksen J.R."/>
            <person name="Smith M."/>
            <person name="Simon H."/>
            <person name="Metcalf W.W."/>
            <person name="Whitaker R.J."/>
        </authorList>
    </citation>
    <scope>NUCLEOTIDE SEQUENCE [LARGE SCALE GENOMIC DNA]</scope>
    <source>
        <strain evidence="1 2">3.H.M.1B.1</strain>
    </source>
</reference>
<gene>
    <name evidence="1" type="ORF">DU66_03480</name>
</gene>
<evidence type="ECO:0008006" key="3">
    <source>
        <dbReference type="Google" id="ProtNLM"/>
    </source>
</evidence>
<dbReference type="EMBL" id="JJPU01000055">
    <property type="protein sequence ID" value="KKG99669.1"/>
    <property type="molecule type" value="Genomic_DNA"/>
</dbReference>
<accession>A0A0F8K719</accession>
<protein>
    <recommendedName>
        <fullName evidence="3">Glycogen debranching enzyme C-terminal domain-containing protein</fullName>
    </recommendedName>
</protein>
<evidence type="ECO:0000313" key="1">
    <source>
        <dbReference type="EMBL" id="KKG99669.1"/>
    </source>
</evidence>
<proteinExistence type="predicted"/>